<dbReference type="Pfam" id="PF12146">
    <property type="entry name" value="Hydrolase_4"/>
    <property type="match status" value="1"/>
</dbReference>
<dbReference type="GO" id="GO:0052689">
    <property type="term" value="F:carboxylic ester hydrolase activity"/>
    <property type="evidence" value="ECO:0007669"/>
    <property type="project" value="TreeGrafter"/>
</dbReference>
<evidence type="ECO:0000313" key="3">
    <source>
        <dbReference type="Proteomes" id="UP000446768"/>
    </source>
</evidence>
<dbReference type="PANTHER" id="PTHR43265:SF1">
    <property type="entry name" value="ESTERASE ESTD"/>
    <property type="match status" value="1"/>
</dbReference>
<evidence type="ECO:0000313" key="2">
    <source>
        <dbReference type="EMBL" id="MRV74968.1"/>
    </source>
</evidence>
<dbReference type="AlphaFoldDB" id="A0A7X2IS44"/>
<dbReference type="Gene3D" id="3.40.50.1820">
    <property type="entry name" value="alpha/beta hydrolase"/>
    <property type="match status" value="1"/>
</dbReference>
<accession>A0A7X2IS44</accession>
<dbReference type="EMBL" id="WKJJ01000017">
    <property type="protein sequence ID" value="MRV74968.1"/>
    <property type="molecule type" value="Genomic_DNA"/>
</dbReference>
<evidence type="ECO:0000259" key="1">
    <source>
        <dbReference type="Pfam" id="PF12146"/>
    </source>
</evidence>
<dbReference type="InterPro" id="IPR053145">
    <property type="entry name" value="AB_hydrolase_Est10"/>
</dbReference>
<protein>
    <submittedName>
        <fullName evidence="2">Alpha/beta hydrolase</fullName>
    </submittedName>
</protein>
<dbReference type="InterPro" id="IPR029058">
    <property type="entry name" value="AB_hydrolase_fold"/>
</dbReference>
<feature type="domain" description="Serine aminopeptidase S33" evidence="1">
    <location>
        <begin position="112"/>
        <end position="302"/>
    </location>
</feature>
<sequence length="351" mass="38598">MSGRYSGDFLMQPKGCIIKSPDLCTEWQTFERTMNLKLIFLVLVLFFVSFRANAQLGQVATIPITDGELVGTLLVPSGWAKPGPVALIIAGSGPTDRDGNSPGATNNALLFLAQDLEKLGIASLRYDKRGVGQSAIPMTRLEELRFEDYVSDAKAWITKLQNDTRFSEVIVIGHSEGSLVGMLAVMGTNATAFVSISGTSQRFSNLLRRQLANRLPSALAAESDSILQSLEQGRRVPTVSTELYPLYRPAVQNYLISQFPFDPRTELGKLTIPVLVIHGEFDIQIPVSDANELASANPIAKKLVVPRMDHLMKAAPESLEGRLKQYNQPRIPIDETVARTIWQFLRSPGKT</sequence>
<dbReference type="SUPFAM" id="SSF53474">
    <property type="entry name" value="alpha/beta-Hydrolases"/>
    <property type="match status" value="1"/>
</dbReference>
<gene>
    <name evidence="2" type="ORF">GJ700_24955</name>
</gene>
<dbReference type="InterPro" id="IPR022742">
    <property type="entry name" value="Hydrolase_4"/>
</dbReference>
<organism evidence="2 3">
    <name type="scientific">Pseudoduganella rivuli</name>
    <dbReference type="NCBI Taxonomy" id="2666085"/>
    <lineage>
        <taxon>Bacteria</taxon>
        <taxon>Pseudomonadati</taxon>
        <taxon>Pseudomonadota</taxon>
        <taxon>Betaproteobacteria</taxon>
        <taxon>Burkholderiales</taxon>
        <taxon>Oxalobacteraceae</taxon>
        <taxon>Telluria group</taxon>
        <taxon>Pseudoduganella</taxon>
    </lineage>
</organism>
<dbReference type="Proteomes" id="UP000446768">
    <property type="component" value="Unassembled WGS sequence"/>
</dbReference>
<comment type="caution">
    <text evidence="2">The sequence shown here is derived from an EMBL/GenBank/DDBJ whole genome shotgun (WGS) entry which is preliminary data.</text>
</comment>
<reference evidence="2 3" key="1">
    <citation type="submission" date="2019-11" db="EMBL/GenBank/DDBJ databases">
        <title>Novel species isolated from a subtropical stream in China.</title>
        <authorList>
            <person name="Lu H."/>
        </authorList>
    </citation>
    <scope>NUCLEOTIDE SEQUENCE [LARGE SCALE GENOMIC DNA]</scope>
    <source>
        <strain evidence="2 3">FT92W</strain>
    </source>
</reference>
<keyword evidence="3" id="KW-1185">Reference proteome</keyword>
<keyword evidence="2" id="KW-0378">Hydrolase</keyword>
<proteinExistence type="predicted"/>
<dbReference type="PANTHER" id="PTHR43265">
    <property type="entry name" value="ESTERASE ESTD"/>
    <property type="match status" value="1"/>
</dbReference>
<name>A0A7X2IS44_9BURK</name>